<dbReference type="Pfam" id="PF02630">
    <property type="entry name" value="SCO1-SenC"/>
    <property type="match status" value="1"/>
</dbReference>
<accession>A0ABW6CQ87</accession>
<keyword evidence="5" id="KW-1185">Reference proteome</keyword>
<gene>
    <name evidence="4" type="ORF">OCL97_14880</name>
</gene>
<evidence type="ECO:0000259" key="3">
    <source>
        <dbReference type="PROSITE" id="PS51352"/>
    </source>
</evidence>
<organism evidence="4 5">
    <name type="scientific">Phenylobacterium ferrooxidans</name>
    <dbReference type="NCBI Taxonomy" id="2982689"/>
    <lineage>
        <taxon>Bacteria</taxon>
        <taxon>Pseudomonadati</taxon>
        <taxon>Pseudomonadota</taxon>
        <taxon>Alphaproteobacteria</taxon>
        <taxon>Caulobacterales</taxon>
        <taxon>Caulobacteraceae</taxon>
        <taxon>Phenylobacterium</taxon>
    </lineage>
</organism>
<dbReference type="PROSITE" id="PS51352">
    <property type="entry name" value="THIOREDOXIN_2"/>
    <property type="match status" value="1"/>
</dbReference>
<sequence>MTRRNLIVIAACVLGLILGGALAWKSGAFKPAPATRVGGPFQLVDQTGKPVTEAVLKGKWSVVFFGFTYCPDVCPSTLQAMGLAQERLGAKAKDVQFVFISVDPERDTPAQMATYLDNDVFPKGTIGLTGAPAQAAAAAKAYRVFYEKQGTGADYLINHSTPSYLMNPQGRFDRVLPFGIGPDEIVTQISAAMRE</sequence>
<evidence type="ECO:0000256" key="2">
    <source>
        <dbReference type="ARBA" id="ARBA00023008"/>
    </source>
</evidence>
<comment type="caution">
    <text evidence="4">The sequence shown here is derived from an EMBL/GenBank/DDBJ whole genome shotgun (WGS) entry which is preliminary data.</text>
</comment>
<proteinExistence type="inferred from homology"/>
<dbReference type="RefSeq" id="WP_377370708.1">
    <property type="nucleotide sequence ID" value="NZ_JAOTJD010000029.1"/>
</dbReference>
<keyword evidence="2" id="KW-0186">Copper</keyword>
<dbReference type="SUPFAM" id="SSF52833">
    <property type="entry name" value="Thioredoxin-like"/>
    <property type="match status" value="1"/>
</dbReference>
<dbReference type="InterPro" id="IPR003782">
    <property type="entry name" value="SCO1/SenC"/>
</dbReference>
<dbReference type="Proteomes" id="UP001598130">
    <property type="component" value="Unassembled WGS sequence"/>
</dbReference>
<protein>
    <submittedName>
        <fullName evidence="4">SCO family protein</fullName>
    </submittedName>
</protein>
<feature type="domain" description="Thioredoxin" evidence="3">
    <location>
        <begin position="32"/>
        <end position="194"/>
    </location>
</feature>
<evidence type="ECO:0000313" key="5">
    <source>
        <dbReference type="Proteomes" id="UP001598130"/>
    </source>
</evidence>
<dbReference type="PANTHER" id="PTHR12151">
    <property type="entry name" value="ELECTRON TRANSPORT PROTIN SCO1/SENC FAMILY MEMBER"/>
    <property type="match status" value="1"/>
</dbReference>
<dbReference type="CDD" id="cd02968">
    <property type="entry name" value="SCO"/>
    <property type="match status" value="1"/>
</dbReference>
<evidence type="ECO:0000256" key="1">
    <source>
        <dbReference type="ARBA" id="ARBA00010996"/>
    </source>
</evidence>
<evidence type="ECO:0000313" key="4">
    <source>
        <dbReference type="EMBL" id="MFD3265240.1"/>
    </source>
</evidence>
<name>A0ABW6CQ87_9CAUL</name>
<dbReference type="PANTHER" id="PTHR12151:SF25">
    <property type="entry name" value="LINALOOL DEHYDRATASE_ISOMERASE DOMAIN-CONTAINING PROTEIN"/>
    <property type="match status" value="1"/>
</dbReference>
<dbReference type="Gene3D" id="3.40.30.10">
    <property type="entry name" value="Glutaredoxin"/>
    <property type="match status" value="1"/>
</dbReference>
<dbReference type="InterPro" id="IPR013766">
    <property type="entry name" value="Thioredoxin_domain"/>
</dbReference>
<dbReference type="EMBL" id="JAOTJD010000029">
    <property type="protein sequence ID" value="MFD3265240.1"/>
    <property type="molecule type" value="Genomic_DNA"/>
</dbReference>
<dbReference type="InterPro" id="IPR036249">
    <property type="entry name" value="Thioredoxin-like_sf"/>
</dbReference>
<comment type="similarity">
    <text evidence="1">Belongs to the SCO1/2 family.</text>
</comment>
<reference evidence="4 5" key="1">
    <citation type="submission" date="2022-09" db="EMBL/GenBank/DDBJ databases">
        <title>New species of Phenylobacterium.</title>
        <authorList>
            <person name="Mieszkin S."/>
        </authorList>
    </citation>
    <scope>NUCLEOTIDE SEQUENCE [LARGE SCALE GENOMIC DNA]</scope>
    <source>
        <strain evidence="4 5">HK31-G</strain>
    </source>
</reference>